<dbReference type="HAMAP" id="MF_03113">
    <property type="entry name" value="Get1"/>
    <property type="match status" value="1"/>
</dbReference>
<evidence type="ECO:0000256" key="8">
    <source>
        <dbReference type="ARBA" id="ARBA00023136"/>
    </source>
</evidence>
<dbReference type="GO" id="GO:0043529">
    <property type="term" value="C:GET complex"/>
    <property type="evidence" value="ECO:0007669"/>
    <property type="project" value="InterPro"/>
</dbReference>
<feature type="compositionally biased region" description="Polar residues" evidence="10">
    <location>
        <begin position="200"/>
        <end position="216"/>
    </location>
</feature>
<evidence type="ECO:0000256" key="7">
    <source>
        <dbReference type="ARBA" id="ARBA00023054"/>
    </source>
</evidence>
<sequence length="216" mass="24637">MPGLLVVIFVIELIVQLVNTIGATTINNLLWNIVVSLPIAISKDFANQRRRQKEYLDVRRELNATSSQDQFAKWAKLRRQHDKLLDDLEKKKSALDASRTKFDRALTTTRLVSTRGMQWFLPFWYSKEPMFWLPYGWFPYYVEWFASFPRAPLGSVSIVVWQWACTGMLALIVETVTAILGLIATSRAKTSTTTREKQGVPSSNKSAKEASTTKST</sequence>
<dbReference type="EMBL" id="JAULSW010000003">
    <property type="protein sequence ID" value="KAK3387656.1"/>
    <property type="molecule type" value="Genomic_DNA"/>
</dbReference>
<gene>
    <name evidence="9" type="primary">GET1</name>
    <name evidence="13" type="ORF">B0H63DRAFT_448476</name>
</gene>
<comment type="caution">
    <text evidence="9">Lacks conserved residue(s) required for the propagation of feature annotation.</text>
</comment>
<protein>
    <submittedName>
        <fullName evidence="13">CHD5-like protein-domain-containing protein</fullName>
    </submittedName>
</protein>
<dbReference type="AlphaFoldDB" id="A0AAE0NTX0"/>
<dbReference type="FunFam" id="1.10.287.660:FF:000006">
    <property type="entry name" value="Protein GET1"/>
    <property type="match status" value="1"/>
</dbReference>
<evidence type="ECO:0000256" key="6">
    <source>
        <dbReference type="ARBA" id="ARBA00022989"/>
    </source>
</evidence>
<feature type="topological domain" description="Cytoplasmic" evidence="9">
    <location>
        <begin position="173"/>
        <end position="216"/>
    </location>
</feature>
<feature type="chain" id="PRO_5042084560" evidence="12">
    <location>
        <begin position="21"/>
        <end position="216"/>
    </location>
</feature>
<feature type="region of interest" description="Disordered" evidence="10">
    <location>
        <begin position="192"/>
        <end position="216"/>
    </location>
</feature>
<comment type="similarity">
    <text evidence="2 9">Belongs to the WRB/GET1 family.</text>
</comment>
<evidence type="ECO:0000256" key="10">
    <source>
        <dbReference type="SAM" id="MobiDB-lite"/>
    </source>
</evidence>
<dbReference type="Pfam" id="PF04420">
    <property type="entry name" value="CHD5"/>
    <property type="match status" value="1"/>
</dbReference>
<evidence type="ECO:0000256" key="2">
    <source>
        <dbReference type="ARBA" id="ARBA00010799"/>
    </source>
</evidence>
<evidence type="ECO:0000256" key="3">
    <source>
        <dbReference type="ARBA" id="ARBA00022448"/>
    </source>
</evidence>
<proteinExistence type="inferred from homology"/>
<dbReference type="PANTHER" id="PTHR42650:SF1">
    <property type="entry name" value="GUIDED ENTRY OF TAIL-ANCHORED PROTEINS FACTOR 1"/>
    <property type="match status" value="1"/>
</dbReference>
<feature type="signal peptide" evidence="12">
    <location>
        <begin position="1"/>
        <end position="20"/>
    </location>
</feature>
<evidence type="ECO:0000256" key="4">
    <source>
        <dbReference type="ARBA" id="ARBA00022692"/>
    </source>
</evidence>
<organism evidence="13 14">
    <name type="scientific">Podospora didyma</name>
    <dbReference type="NCBI Taxonomy" id="330526"/>
    <lineage>
        <taxon>Eukaryota</taxon>
        <taxon>Fungi</taxon>
        <taxon>Dikarya</taxon>
        <taxon>Ascomycota</taxon>
        <taxon>Pezizomycotina</taxon>
        <taxon>Sordariomycetes</taxon>
        <taxon>Sordariomycetidae</taxon>
        <taxon>Sordariales</taxon>
        <taxon>Podosporaceae</taxon>
        <taxon>Podospora</taxon>
    </lineage>
</organism>
<evidence type="ECO:0000256" key="11">
    <source>
        <dbReference type="SAM" id="Phobius"/>
    </source>
</evidence>
<evidence type="ECO:0000256" key="12">
    <source>
        <dbReference type="SAM" id="SignalP"/>
    </source>
</evidence>
<dbReference type="GO" id="GO:0005789">
    <property type="term" value="C:endoplasmic reticulum membrane"/>
    <property type="evidence" value="ECO:0007669"/>
    <property type="project" value="UniProtKB-SubCell"/>
</dbReference>
<accession>A0AAE0NTX0</accession>
<keyword evidence="7" id="KW-0175">Coiled coil</keyword>
<dbReference type="InterPro" id="IPR027538">
    <property type="entry name" value="Get1_fungi"/>
</dbReference>
<keyword evidence="3 9" id="KW-0813">Transport</keyword>
<dbReference type="GO" id="GO:0043495">
    <property type="term" value="F:protein-membrane adaptor activity"/>
    <property type="evidence" value="ECO:0007669"/>
    <property type="project" value="TreeGrafter"/>
</dbReference>
<feature type="transmembrane region" description="Helical" evidence="11">
    <location>
        <begin position="30"/>
        <end position="46"/>
    </location>
</feature>
<keyword evidence="5 9" id="KW-0256">Endoplasmic reticulum</keyword>
<evidence type="ECO:0000256" key="1">
    <source>
        <dbReference type="ARBA" id="ARBA00004477"/>
    </source>
</evidence>
<feature type="transmembrane region" description="Helical" evidence="11">
    <location>
        <begin position="119"/>
        <end position="138"/>
    </location>
</feature>
<keyword evidence="8 9" id="KW-0472">Membrane</keyword>
<feature type="topological domain" description="Lumenal" evidence="9">
    <location>
        <begin position="1"/>
        <end position="4"/>
    </location>
</feature>
<evidence type="ECO:0000313" key="13">
    <source>
        <dbReference type="EMBL" id="KAK3387656.1"/>
    </source>
</evidence>
<evidence type="ECO:0000256" key="5">
    <source>
        <dbReference type="ARBA" id="ARBA00022824"/>
    </source>
</evidence>
<dbReference type="GO" id="GO:0071816">
    <property type="term" value="P:tail-anchored membrane protein insertion into ER membrane"/>
    <property type="evidence" value="ECO:0007669"/>
    <property type="project" value="InterPro"/>
</dbReference>
<dbReference type="Proteomes" id="UP001285441">
    <property type="component" value="Unassembled WGS sequence"/>
</dbReference>
<evidence type="ECO:0000313" key="14">
    <source>
        <dbReference type="Proteomes" id="UP001285441"/>
    </source>
</evidence>
<dbReference type="InterPro" id="IPR028945">
    <property type="entry name" value="Get1"/>
</dbReference>
<evidence type="ECO:0000256" key="9">
    <source>
        <dbReference type="HAMAP-Rule" id="MF_03113"/>
    </source>
</evidence>
<dbReference type="InterPro" id="IPR029012">
    <property type="entry name" value="Helix_hairpin_bin_sf"/>
</dbReference>
<dbReference type="PANTHER" id="PTHR42650">
    <property type="entry name" value="TAIL-ANCHORED PROTEIN INSERTION RECEPTOR WRB"/>
    <property type="match status" value="1"/>
</dbReference>
<feature type="transmembrane region" description="Helical" evidence="11">
    <location>
        <begin position="158"/>
        <end position="185"/>
    </location>
</feature>
<comment type="caution">
    <text evidence="13">The sequence shown here is derived from an EMBL/GenBank/DDBJ whole genome shotgun (WGS) entry which is preliminary data.</text>
</comment>
<keyword evidence="14" id="KW-1185">Reference proteome</keyword>
<keyword evidence="6 9" id="KW-1133">Transmembrane helix</keyword>
<comment type="subcellular location">
    <subcellularLocation>
        <location evidence="1">Endoplasmic reticulum membrane</location>
        <topology evidence="1">Multi-pass membrane protein</topology>
    </subcellularLocation>
</comment>
<keyword evidence="12" id="KW-0732">Signal</keyword>
<reference evidence="13" key="2">
    <citation type="submission" date="2023-06" db="EMBL/GenBank/DDBJ databases">
        <authorList>
            <consortium name="Lawrence Berkeley National Laboratory"/>
            <person name="Haridas S."/>
            <person name="Hensen N."/>
            <person name="Bonometti L."/>
            <person name="Westerberg I."/>
            <person name="Brannstrom I.O."/>
            <person name="Guillou S."/>
            <person name="Cros-Aarteil S."/>
            <person name="Calhoun S."/>
            <person name="Kuo A."/>
            <person name="Mondo S."/>
            <person name="Pangilinan J."/>
            <person name="Riley R."/>
            <person name="LaButti K."/>
            <person name="Andreopoulos B."/>
            <person name="Lipzen A."/>
            <person name="Chen C."/>
            <person name="Yanf M."/>
            <person name="Daum C."/>
            <person name="Ng V."/>
            <person name="Clum A."/>
            <person name="Steindorff A."/>
            <person name="Ohm R."/>
            <person name="Martin F."/>
            <person name="Silar P."/>
            <person name="Natvig D."/>
            <person name="Lalanne C."/>
            <person name="Gautier V."/>
            <person name="Ament-velasquez S.L."/>
            <person name="Kruys A."/>
            <person name="Hutchinson M.I."/>
            <person name="Powell A.J."/>
            <person name="Barry K."/>
            <person name="Miller A.N."/>
            <person name="Grigoriev I.V."/>
            <person name="Debuchy R."/>
            <person name="Gladieux P."/>
            <person name="Thoren M.H."/>
            <person name="Johannesson H."/>
        </authorList>
    </citation>
    <scope>NUCLEOTIDE SEQUENCE</scope>
    <source>
        <strain evidence="13">CBS 232.78</strain>
    </source>
</reference>
<keyword evidence="4 9" id="KW-0812">Transmembrane</keyword>
<reference evidence="13" key="1">
    <citation type="journal article" date="2023" name="Mol. Phylogenet. Evol.">
        <title>Genome-scale phylogeny and comparative genomics of the fungal order Sordariales.</title>
        <authorList>
            <person name="Hensen N."/>
            <person name="Bonometti L."/>
            <person name="Westerberg I."/>
            <person name="Brannstrom I.O."/>
            <person name="Guillou S."/>
            <person name="Cros-Aarteil S."/>
            <person name="Calhoun S."/>
            <person name="Haridas S."/>
            <person name="Kuo A."/>
            <person name="Mondo S."/>
            <person name="Pangilinan J."/>
            <person name="Riley R."/>
            <person name="LaButti K."/>
            <person name="Andreopoulos B."/>
            <person name="Lipzen A."/>
            <person name="Chen C."/>
            <person name="Yan M."/>
            <person name="Daum C."/>
            <person name="Ng V."/>
            <person name="Clum A."/>
            <person name="Steindorff A."/>
            <person name="Ohm R.A."/>
            <person name="Martin F."/>
            <person name="Silar P."/>
            <person name="Natvig D.O."/>
            <person name="Lalanne C."/>
            <person name="Gautier V."/>
            <person name="Ament-Velasquez S.L."/>
            <person name="Kruys A."/>
            <person name="Hutchinson M.I."/>
            <person name="Powell A.J."/>
            <person name="Barry K."/>
            <person name="Miller A.N."/>
            <person name="Grigoriev I.V."/>
            <person name="Debuchy R."/>
            <person name="Gladieux P."/>
            <person name="Hiltunen Thoren M."/>
            <person name="Johannesson H."/>
        </authorList>
    </citation>
    <scope>NUCLEOTIDE SEQUENCE</scope>
    <source>
        <strain evidence="13">CBS 232.78</strain>
    </source>
</reference>
<dbReference type="Gene3D" id="1.10.287.660">
    <property type="entry name" value="Helix hairpin bin"/>
    <property type="match status" value="1"/>
</dbReference>
<name>A0AAE0NTX0_9PEZI</name>